<dbReference type="SMART" id="SM00479">
    <property type="entry name" value="EXOIII"/>
    <property type="match status" value="1"/>
</dbReference>
<accession>A0A916ITI0</accession>
<reference evidence="7" key="1">
    <citation type="submission" date="2021-03" db="EMBL/GenBank/DDBJ databases">
        <authorList>
            <person name="Peeters C."/>
        </authorList>
    </citation>
    <scope>NUCLEOTIDE SEQUENCE</scope>
    <source>
        <strain evidence="7">LMG 31506</strain>
    </source>
</reference>
<dbReference type="EMBL" id="CAJPUY010000008">
    <property type="protein sequence ID" value="CAG2141312.1"/>
    <property type="molecule type" value="Genomic_DNA"/>
</dbReference>
<sequence>MQDISPSLADQPPAEATYADAQSLAAALSRPIVFVDLETTGADAQHDRITEIGVVEVGPDGIQEWDTLLDPGTGIPPFIQRLTGITNEMVRGQPTFASIAETLAERLQGRLFVAHNARFDYGFLKNEFRRAGLTFRADVLCTVRLSRSLFPSAAKHGLDAIVARFGLEPRARHRALADAELLWQFWQKIHALYSVELIAAATQALIRRASLPAGLEETALDDVPDTAGVYLFYGDNEAPLYVGKSVHLRQRIGAHFSGDYRVGKDMRLARLVRRVEWRETGGEIGALLLEASLVKSMQPVHNQMLRRNTRLYTWELPPELPVPRLRSDIDTDFSRRGHLYGAFPSRGAAHAWLRRLADEHQLCQATLSLEKTTRAGSPCFARQIHRCEGACVGLESFRRHRARIAAAMAEAELKPWPFGGPVAWPEVSGTQTWWHVVEDWCYLGSVRTREDAAALLAAPARFELDTYQILASRLPQWMPHVVHLRSTRSFELAFYEASAPDDHARPTALRPRVSGKPTARQQPSPGLFND</sequence>
<dbReference type="InterPro" id="IPR006054">
    <property type="entry name" value="DnaQ"/>
</dbReference>
<dbReference type="SUPFAM" id="SSF82771">
    <property type="entry name" value="GIY-YIG endonuclease"/>
    <property type="match status" value="1"/>
</dbReference>
<dbReference type="PANTHER" id="PTHR30231:SF37">
    <property type="entry name" value="EXODEOXYRIBONUCLEASE 10"/>
    <property type="match status" value="1"/>
</dbReference>
<dbReference type="InterPro" id="IPR035901">
    <property type="entry name" value="GIY-YIG_endonuc_sf"/>
</dbReference>
<dbReference type="NCBIfam" id="TIGR00573">
    <property type="entry name" value="dnaq"/>
    <property type="match status" value="1"/>
</dbReference>
<dbReference type="PANTHER" id="PTHR30231">
    <property type="entry name" value="DNA POLYMERASE III SUBUNIT EPSILON"/>
    <property type="match status" value="1"/>
</dbReference>
<dbReference type="CDD" id="cd10434">
    <property type="entry name" value="GIY-YIG_UvrC_Cho"/>
    <property type="match status" value="1"/>
</dbReference>
<gene>
    <name evidence="7" type="primary">dinG_1</name>
    <name evidence="7" type="ORF">LMG31506_02444</name>
</gene>
<dbReference type="FunFam" id="3.30.420.10:FF:000045">
    <property type="entry name" value="3'-5' exonuclease DinG"/>
    <property type="match status" value="1"/>
</dbReference>
<evidence type="ECO:0000256" key="1">
    <source>
        <dbReference type="ARBA" id="ARBA00012417"/>
    </source>
</evidence>
<dbReference type="Proteomes" id="UP000672934">
    <property type="component" value="Unassembled WGS sequence"/>
</dbReference>
<dbReference type="GO" id="GO:0003887">
    <property type="term" value="F:DNA-directed DNA polymerase activity"/>
    <property type="evidence" value="ECO:0007669"/>
    <property type="project" value="UniProtKB-EC"/>
</dbReference>
<feature type="domain" description="GIY-YIG" evidence="6">
    <location>
        <begin position="225"/>
        <end position="303"/>
    </location>
</feature>
<evidence type="ECO:0000313" key="7">
    <source>
        <dbReference type="EMBL" id="CAG2141312.1"/>
    </source>
</evidence>
<dbReference type="GO" id="GO:0005829">
    <property type="term" value="C:cytosol"/>
    <property type="evidence" value="ECO:0007669"/>
    <property type="project" value="TreeGrafter"/>
</dbReference>
<dbReference type="InterPro" id="IPR013520">
    <property type="entry name" value="Ribonucl_H"/>
</dbReference>
<evidence type="ECO:0000256" key="4">
    <source>
        <dbReference type="ARBA" id="ARBA00049244"/>
    </source>
</evidence>
<dbReference type="AlphaFoldDB" id="A0A916ITI0"/>
<dbReference type="EC" id="2.7.7.7" evidence="1"/>
<dbReference type="InterPro" id="IPR047296">
    <property type="entry name" value="GIY-YIG_UvrC_Cho"/>
</dbReference>
<dbReference type="Gene3D" id="3.30.420.10">
    <property type="entry name" value="Ribonuclease H-like superfamily/Ribonuclease H"/>
    <property type="match status" value="1"/>
</dbReference>
<dbReference type="GO" id="GO:0008408">
    <property type="term" value="F:3'-5' exonuclease activity"/>
    <property type="evidence" value="ECO:0007669"/>
    <property type="project" value="TreeGrafter"/>
</dbReference>
<comment type="subunit">
    <text evidence="3">DNA polymerase III contains a core (composed of alpha, epsilon and theta chains) that associates with a tau subunit. This core dimerizes to form the POLIII' complex. PolIII' associates with the gamma complex (composed of gamma, delta, delta', psi and chi chains) and with the beta chain to form the complete DNA polymerase III complex.</text>
</comment>
<dbReference type="PROSITE" id="PS50164">
    <property type="entry name" value="GIY_YIG"/>
    <property type="match status" value="1"/>
</dbReference>
<keyword evidence="8" id="KW-1185">Reference proteome</keyword>
<dbReference type="Gene3D" id="3.40.1440.10">
    <property type="entry name" value="GIY-YIG endonuclease"/>
    <property type="match status" value="1"/>
</dbReference>
<evidence type="ECO:0000313" key="8">
    <source>
        <dbReference type="Proteomes" id="UP000672934"/>
    </source>
</evidence>
<dbReference type="SMART" id="SM00465">
    <property type="entry name" value="GIYc"/>
    <property type="match status" value="1"/>
</dbReference>
<keyword evidence="7" id="KW-0378">Hydrolase</keyword>
<proteinExistence type="predicted"/>
<name>A0A916ITI0_9BURK</name>
<keyword evidence="7" id="KW-0540">Nuclease</keyword>
<organism evidence="7 8">
    <name type="scientific">Cupriavidus yeoncheonensis</name>
    <dbReference type="NCBI Taxonomy" id="1462994"/>
    <lineage>
        <taxon>Bacteria</taxon>
        <taxon>Pseudomonadati</taxon>
        <taxon>Pseudomonadota</taxon>
        <taxon>Betaproteobacteria</taxon>
        <taxon>Burkholderiales</taxon>
        <taxon>Burkholderiaceae</taxon>
        <taxon>Cupriavidus</taxon>
    </lineage>
</organism>
<dbReference type="RefSeq" id="WP_211947412.1">
    <property type="nucleotide sequence ID" value="NZ_CAJPUY010000008.1"/>
</dbReference>
<protein>
    <recommendedName>
        <fullName evidence="1">DNA-directed DNA polymerase</fullName>
        <ecNumber evidence="1">2.7.7.7</ecNumber>
    </recommendedName>
</protein>
<dbReference type="InterPro" id="IPR036397">
    <property type="entry name" value="RNaseH_sf"/>
</dbReference>
<comment type="catalytic activity">
    <reaction evidence="4">
        <text>DNA(n) + a 2'-deoxyribonucleoside 5'-triphosphate = DNA(n+1) + diphosphate</text>
        <dbReference type="Rhea" id="RHEA:22508"/>
        <dbReference type="Rhea" id="RHEA-COMP:17339"/>
        <dbReference type="Rhea" id="RHEA-COMP:17340"/>
        <dbReference type="ChEBI" id="CHEBI:33019"/>
        <dbReference type="ChEBI" id="CHEBI:61560"/>
        <dbReference type="ChEBI" id="CHEBI:173112"/>
        <dbReference type="EC" id="2.7.7.7"/>
    </reaction>
</comment>
<evidence type="ECO:0000256" key="2">
    <source>
        <dbReference type="ARBA" id="ARBA00025483"/>
    </source>
</evidence>
<keyword evidence="7" id="KW-0269">Exonuclease</keyword>
<evidence type="ECO:0000256" key="5">
    <source>
        <dbReference type="SAM" id="MobiDB-lite"/>
    </source>
</evidence>
<dbReference type="CDD" id="cd06127">
    <property type="entry name" value="DEDDh"/>
    <property type="match status" value="1"/>
</dbReference>
<evidence type="ECO:0000256" key="3">
    <source>
        <dbReference type="ARBA" id="ARBA00026073"/>
    </source>
</evidence>
<dbReference type="GO" id="GO:0045004">
    <property type="term" value="P:DNA replication proofreading"/>
    <property type="evidence" value="ECO:0007669"/>
    <property type="project" value="TreeGrafter"/>
</dbReference>
<evidence type="ECO:0000259" key="6">
    <source>
        <dbReference type="PROSITE" id="PS50164"/>
    </source>
</evidence>
<dbReference type="Pfam" id="PF00929">
    <property type="entry name" value="RNase_T"/>
    <property type="match status" value="1"/>
</dbReference>
<dbReference type="GO" id="GO:0003677">
    <property type="term" value="F:DNA binding"/>
    <property type="evidence" value="ECO:0007669"/>
    <property type="project" value="InterPro"/>
</dbReference>
<dbReference type="SUPFAM" id="SSF53098">
    <property type="entry name" value="Ribonuclease H-like"/>
    <property type="match status" value="1"/>
</dbReference>
<comment type="function">
    <text evidence="2">DNA polymerase III is a complex, multichain enzyme responsible for most of the replicative synthesis in bacteria. The epsilon subunit contain the editing function and is a proofreading 3'-5' exonuclease.</text>
</comment>
<dbReference type="InterPro" id="IPR012337">
    <property type="entry name" value="RNaseH-like_sf"/>
</dbReference>
<dbReference type="GO" id="GO:0006289">
    <property type="term" value="P:nucleotide-excision repair"/>
    <property type="evidence" value="ECO:0007669"/>
    <property type="project" value="InterPro"/>
</dbReference>
<comment type="caution">
    <text evidence="7">The sequence shown here is derived from an EMBL/GenBank/DDBJ whole genome shotgun (WGS) entry which is preliminary data.</text>
</comment>
<dbReference type="InterPro" id="IPR000305">
    <property type="entry name" value="GIY-YIG_endonuc"/>
</dbReference>
<feature type="region of interest" description="Disordered" evidence="5">
    <location>
        <begin position="502"/>
        <end position="530"/>
    </location>
</feature>